<keyword evidence="9" id="KW-0808">Transferase</keyword>
<dbReference type="GO" id="GO:0042597">
    <property type="term" value="C:periplasmic space"/>
    <property type="evidence" value="ECO:0007669"/>
    <property type="project" value="UniProtKB-SubCell"/>
</dbReference>
<proteinExistence type="inferred from homology"/>
<sequence length="214" mass="22595">MKRIIASLLVSFGLLAGASHAREDAGAELYDAAAPADSAFVRVLNLSDGRVRAMLGGKNQAQQIAAGQLGGYRFTVPGKVHLDVEGQSTSVDLAANTANTFVYDGSSLRLLQDAFINEPKKAQVGFYNLSGQTLSLKTADGKHAIVDSVAAGQNGSRMVNELKIAFAAYQGEQKIADFPEVFLKKGRTYSYLILPAGSDGVRALSMANGLDPLD</sequence>
<evidence type="ECO:0000256" key="2">
    <source>
        <dbReference type="ARBA" id="ARBA00005182"/>
    </source>
</evidence>
<comment type="pathway">
    <text evidence="2">Glycan biosynthesis; alginate biosynthesis.</text>
</comment>
<dbReference type="RefSeq" id="WP_108106926.1">
    <property type="nucleotide sequence ID" value="NZ_QASN01000017.1"/>
</dbReference>
<evidence type="ECO:0000256" key="5">
    <source>
        <dbReference type="ARBA" id="ARBA00022729"/>
    </source>
</evidence>
<evidence type="ECO:0000256" key="4">
    <source>
        <dbReference type="ARBA" id="ARBA00013964"/>
    </source>
</evidence>
<evidence type="ECO:0000256" key="3">
    <source>
        <dbReference type="ARBA" id="ARBA00010033"/>
    </source>
</evidence>
<comment type="caution">
    <text evidence="9">The sequence shown here is derived from an EMBL/GenBank/DDBJ whole genome shotgun (WGS) entry which is preliminary data.</text>
</comment>
<evidence type="ECO:0000256" key="6">
    <source>
        <dbReference type="ARBA" id="ARBA00022764"/>
    </source>
</evidence>
<evidence type="ECO:0000256" key="7">
    <source>
        <dbReference type="ARBA" id="ARBA00022841"/>
    </source>
</evidence>
<comment type="subcellular location">
    <subcellularLocation>
        <location evidence="1">Periplasm</location>
    </subcellularLocation>
</comment>
<keyword evidence="5 8" id="KW-0732">Signal</keyword>
<dbReference type="Pfam" id="PF11182">
    <property type="entry name" value="AlgF"/>
    <property type="match status" value="1"/>
</dbReference>
<keyword evidence="7" id="KW-0016">Alginate biosynthesis</keyword>
<evidence type="ECO:0000313" key="10">
    <source>
        <dbReference type="Proteomes" id="UP000244064"/>
    </source>
</evidence>
<organism evidence="9 10">
    <name type="scientific">Pseudomonas mangrovi</name>
    <dbReference type="NCBI Taxonomy" id="2161748"/>
    <lineage>
        <taxon>Bacteria</taxon>
        <taxon>Pseudomonadati</taxon>
        <taxon>Pseudomonadota</taxon>
        <taxon>Gammaproteobacteria</taxon>
        <taxon>Pseudomonadales</taxon>
        <taxon>Pseudomonadaceae</taxon>
        <taxon>Pseudomonas</taxon>
    </lineage>
</organism>
<dbReference type="AlphaFoldDB" id="A0A2T5P903"/>
<dbReference type="EMBL" id="QASN01000017">
    <property type="protein sequence ID" value="PTU74226.1"/>
    <property type="molecule type" value="Genomic_DNA"/>
</dbReference>
<protein>
    <recommendedName>
        <fullName evidence="4">Alginate biosynthesis protein AlgF</fullName>
    </recommendedName>
</protein>
<accession>A0A2T5P903</accession>
<keyword evidence="10" id="KW-1185">Reference proteome</keyword>
<gene>
    <name evidence="9" type="ORF">DBO85_08965</name>
</gene>
<dbReference type="GO" id="GO:0016740">
    <property type="term" value="F:transferase activity"/>
    <property type="evidence" value="ECO:0007669"/>
    <property type="project" value="UniProtKB-KW"/>
</dbReference>
<feature type="signal peptide" evidence="8">
    <location>
        <begin position="1"/>
        <end position="21"/>
    </location>
</feature>
<keyword evidence="6" id="KW-0574">Periplasm</keyword>
<evidence type="ECO:0000256" key="8">
    <source>
        <dbReference type="SAM" id="SignalP"/>
    </source>
</evidence>
<dbReference type="OrthoDB" id="6076977at2"/>
<evidence type="ECO:0000313" key="9">
    <source>
        <dbReference type="EMBL" id="PTU74226.1"/>
    </source>
</evidence>
<comment type="similarity">
    <text evidence="3">Belongs to the AlgF family.</text>
</comment>
<feature type="chain" id="PRO_5015480491" description="Alginate biosynthesis protein AlgF" evidence="8">
    <location>
        <begin position="22"/>
        <end position="214"/>
    </location>
</feature>
<reference evidence="9 10" key="1">
    <citation type="submission" date="2018-04" db="EMBL/GenBank/DDBJ databases">
        <title>Pseudomonas sp. nov., isolated from mangrove soil.</title>
        <authorList>
            <person name="Chen C."/>
        </authorList>
    </citation>
    <scope>NUCLEOTIDE SEQUENCE [LARGE SCALE GENOMIC DNA]</scope>
    <source>
        <strain evidence="9 10">TC-11</strain>
    </source>
</reference>
<dbReference type="UniPathway" id="UPA00286"/>
<dbReference type="Proteomes" id="UP000244064">
    <property type="component" value="Unassembled WGS sequence"/>
</dbReference>
<evidence type="ECO:0000256" key="1">
    <source>
        <dbReference type="ARBA" id="ARBA00004418"/>
    </source>
</evidence>
<dbReference type="GO" id="GO:0042121">
    <property type="term" value="P:alginic acid biosynthetic process"/>
    <property type="evidence" value="ECO:0007669"/>
    <property type="project" value="UniProtKB-UniPathway"/>
</dbReference>
<dbReference type="InterPro" id="IPR035422">
    <property type="entry name" value="AlgF"/>
</dbReference>
<name>A0A2T5P903_9PSED</name>